<organism evidence="12 13">
    <name type="scientific">Scyliorhinus torazame</name>
    <name type="common">Cloudy catshark</name>
    <name type="synonym">Catulus torazame</name>
    <dbReference type="NCBI Taxonomy" id="75743"/>
    <lineage>
        <taxon>Eukaryota</taxon>
        <taxon>Metazoa</taxon>
        <taxon>Chordata</taxon>
        <taxon>Craniata</taxon>
        <taxon>Vertebrata</taxon>
        <taxon>Chondrichthyes</taxon>
        <taxon>Elasmobranchii</taxon>
        <taxon>Galeomorphii</taxon>
        <taxon>Galeoidea</taxon>
        <taxon>Carcharhiniformes</taxon>
        <taxon>Scyliorhinidae</taxon>
        <taxon>Scyliorhinus</taxon>
    </lineage>
</organism>
<dbReference type="OMA" id="EMETQEM"/>
<dbReference type="GO" id="GO:0005912">
    <property type="term" value="C:adherens junction"/>
    <property type="evidence" value="ECO:0007669"/>
    <property type="project" value="TreeGrafter"/>
</dbReference>
<dbReference type="STRING" id="75743.A0A401NQG2"/>
<dbReference type="GO" id="GO:0016342">
    <property type="term" value="C:catenin complex"/>
    <property type="evidence" value="ECO:0007669"/>
    <property type="project" value="TreeGrafter"/>
</dbReference>
<dbReference type="InterPro" id="IPR020894">
    <property type="entry name" value="Cadherin_CS"/>
</dbReference>
<proteinExistence type="predicted"/>
<dbReference type="GO" id="GO:0044331">
    <property type="term" value="P:cell-cell adhesion mediated by cadherin"/>
    <property type="evidence" value="ECO:0007669"/>
    <property type="project" value="TreeGrafter"/>
</dbReference>
<dbReference type="FunFam" id="2.60.40.60:FF:000168">
    <property type="entry name" value="Cadherin-related family member 2"/>
    <property type="match status" value="1"/>
</dbReference>
<dbReference type="InterPro" id="IPR039808">
    <property type="entry name" value="Cadherin"/>
</dbReference>
<name>A0A401NQG2_SCYTO</name>
<dbReference type="GO" id="GO:0007156">
    <property type="term" value="P:homophilic cell adhesion via plasma membrane adhesion molecules"/>
    <property type="evidence" value="ECO:0007669"/>
    <property type="project" value="InterPro"/>
</dbReference>
<evidence type="ECO:0000256" key="10">
    <source>
        <dbReference type="SAM" id="Phobius"/>
    </source>
</evidence>
<keyword evidence="8 10" id="KW-0472">Membrane</keyword>
<evidence type="ECO:0000256" key="7">
    <source>
        <dbReference type="ARBA" id="ARBA00022989"/>
    </source>
</evidence>
<evidence type="ECO:0000256" key="4">
    <source>
        <dbReference type="ARBA" id="ARBA00022737"/>
    </source>
</evidence>
<keyword evidence="4" id="KW-0677">Repeat</keyword>
<feature type="non-terminal residue" evidence="12">
    <location>
        <position position="1"/>
    </location>
</feature>
<gene>
    <name evidence="12" type="ORF">scyTo_0009625</name>
</gene>
<dbReference type="Gene3D" id="2.60.40.60">
    <property type="entry name" value="Cadherins"/>
    <property type="match status" value="9"/>
</dbReference>
<evidence type="ECO:0000313" key="12">
    <source>
        <dbReference type="EMBL" id="GCB63141.1"/>
    </source>
</evidence>
<protein>
    <recommendedName>
        <fullName evidence="11">Cadherin domain-containing protein</fullName>
    </recommendedName>
</protein>
<dbReference type="GO" id="GO:0016339">
    <property type="term" value="P:calcium-dependent cell-cell adhesion via plasma membrane cell adhesion molecules"/>
    <property type="evidence" value="ECO:0007669"/>
    <property type="project" value="TreeGrafter"/>
</dbReference>
<dbReference type="SMART" id="SM00112">
    <property type="entry name" value="CA"/>
    <property type="match status" value="8"/>
</dbReference>
<evidence type="ECO:0000259" key="11">
    <source>
        <dbReference type="PROSITE" id="PS50268"/>
    </source>
</evidence>
<sequence length="1269" mass="140010">TSVFRIAADDKDGDPLSYGLEGELALFYFTVNSSSGDVTVKEAVDREVYANSNDHFGIIITVGDGINALVKKTLHIYVEDVNDNAPAFKGLPYRADVAENENVGTEIFRVFAGDIDRGNNGSVNYEILELIPSENAVLFEIAKNGSIYLKGQLDFSTNSIYQLLIKARDQGEPEAKYSTTRLIVNVIDAPNKPPEFLHSFYHVRVPENLPVNTDIITVTAIDGDRGINNPVRYSINGSGAFTVDNVTGRISAVSLMDREQMSELITINVTASELVKGVKDCSATTTTAITILILDVNDNAPIFYTEHRVATDTFHVTVPEETANNVPILHIFVQDLDQGNNGTFEVFLLGADSTAFNLNQNIVYNEGILSLQVANSEALDFEKNHVFQFQLFAVEMETQEMFSSVAVVRVDITDRNDNSPVFDQDYFILEVPEDSANGYNVTCITATDADSSNFRKITYRLIGSASVLQTFDVDPQLGTFFVKNETFLDREKRQQLFVTLQARDGGGLSTNVQIEVSISDANDEVPVFQRNSYTGFIKENVVKNIVQVQAFDKDQEDSPNSQVTYRIIDGDPAEYFTINSSTGIISVVEPLDRESMDASSNGIINLTVQAKDCGNPAQTSTTQVVIKVEDVNDNEPVFNQSTFFVAVPEDRLDQCVVSIWATDNDVTDPNHLISYRIEDGARGQFILSTEQGDLHQYAACIHVNPESRLDYDGGPRKYKLTVAANDFGFDPNTGCTTIEVDILDVNDEVPVLIGSSLSDVFARENGRINTTVAVIQAFDPDTDAELHFFIRGTECLDDKGERLSTSLCKNWFQVMERSGSLFYAGPVDRESVQAVQLRVQVVDYNTVLSSDMSEEGHIKVIIADENDNPPVFTRTEYKKVVVSELITEGLEITMFEATDCDVGKNGIITFCVVEVTFSPADAPSLNRTPEESFYIQTSLNSNYRWEGSLRIRNHLHFTRKGSWKVKVAAIDGGFPNNTVHHLLEVFVVDGSSKLQLAFDSPPGSVLLNEKEILSILEAVVPGTDVIVSKISPAVKNTSLRGTLMDVYFICGNGTAVDPDVVRGQMEQNVSVLSRLIDTGLITVGSRSSHLQSDNKDVLYRVIFILVATNIISITLAAFVPVCVRQRYQRKLKAASALSATVLTSVRSNPMVDAAPGTNMHASEGSNPIWNKALFSEATCHFNAGACLDQKSLNSIDDNVIADEKDYFNIRKPGIYKRQDKREKGARGRDVKNSQDFLTAALESREESKCTDPGKLVYLFSNEGLKCTDL</sequence>
<dbReference type="PANTHER" id="PTHR24027">
    <property type="entry name" value="CADHERIN-23"/>
    <property type="match status" value="1"/>
</dbReference>
<dbReference type="GO" id="GO:0007043">
    <property type="term" value="P:cell-cell junction assembly"/>
    <property type="evidence" value="ECO:0007669"/>
    <property type="project" value="TreeGrafter"/>
</dbReference>
<dbReference type="FunFam" id="2.60.40.60:FF:000033">
    <property type="entry name" value="FAT atypical cadherin 1"/>
    <property type="match status" value="1"/>
</dbReference>
<dbReference type="FunFam" id="2.60.40.60:FF:000101">
    <property type="entry name" value="FAT atypical cadherin 4"/>
    <property type="match status" value="1"/>
</dbReference>
<keyword evidence="2 10" id="KW-0812">Transmembrane</keyword>
<dbReference type="PANTHER" id="PTHR24027:SF422">
    <property type="entry name" value="CADHERIN DOMAIN-CONTAINING PROTEIN"/>
    <property type="match status" value="1"/>
</dbReference>
<dbReference type="GO" id="GO:0034332">
    <property type="term" value="P:adherens junction organization"/>
    <property type="evidence" value="ECO:0007669"/>
    <property type="project" value="TreeGrafter"/>
</dbReference>
<feature type="domain" description="Cadherin" evidence="11">
    <location>
        <begin position="874"/>
        <end position="1004"/>
    </location>
</feature>
<dbReference type="GO" id="GO:0060429">
    <property type="term" value="P:epithelium development"/>
    <property type="evidence" value="ECO:0007669"/>
    <property type="project" value="UniProtKB-ARBA"/>
</dbReference>
<feature type="transmembrane region" description="Helical" evidence="10">
    <location>
        <begin position="1097"/>
        <end position="1123"/>
    </location>
</feature>
<dbReference type="AlphaFoldDB" id="A0A401NQG2"/>
<dbReference type="Pfam" id="PF00028">
    <property type="entry name" value="Cadherin"/>
    <property type="match status" value="6"/>
</dbReference>
<feature type="domain" description="Cadherin" evidence="11">
    <location>
        <begin position="310"/>
        <end position="422"/>
    </location>
</feature>
<dbReference type="OrthoDB" id="6491773at2759"/>
<dbReference type="CDD" id="cd11304">
    <property type="entry name" value="Cadherin_repeat"/>
    <property type="match status" value="8"/>
</dbReference>
<comment type="caution">
    <text evidence="12">The sequence shown here is derived from an EMBL/GenBank/DDBJ whole genome shotgun (WGS) entry which is preliminary data.</text>
</comment>
<feature type="domain" description="Cadherin" evidence="11">
    <location>
        <begin position="1"/>
        <end position="88"/>
    </location>
</feature>
<evidence type="ECO:0000256" key="5">
    <source>
        <dbReference type="ARBA" id="ARBA00022837"/>
    </source>
</evidence>
<evidence type="ECO:0000256" key="2">
    <source>
        <dbReference type="ARBA" id="ARBA00022692"/>
    </source>
</evidence>
<feature type="domain" description="Cadherin" evidence="11">
    <location>
        <begin position="639"/>
        <end position="752"/>
    </location>
</feature>
<dbReference type="SUPFAM" id="SSF49313">
    <property type="entry name" value="Cadherin-like"/>
    <property type="match status" value="9"/>
</dbReference>
<feature type="domain" description="Cadherin" evidence="11">
    <location>
        <begin position="423"/>
        <end position="528"/>
    </location>
</feature>
<feature type="domain" description="Cadherin" evidence="11">
    <location>
        <begin position="764"/>
        <end position="872"/>
    </location>
</feature>
<dbReference type="GO" id="GO:0000902">
    <property type="term" value="P:cell morphogenesis"/>
    <property type="evidence" value="ECO:0007669"/>
    <property type="project" value="TreeGrafter"/>
</dbReference>
<reference evidence="12 13" key="1">
    <citation type="journal article" date="2018" name="Nat. Ecol. Evol.">
        <title>Shark genomes provide insights into elasmobranch evolution and the origin of vertebrates.</title>
        <authorList>
            <person name="Hara Y"/>
            <person name="Yamaguchi K"/>
            <person name="Onimaru K"/>
            <person name="Kadota M"/>
            <person name="Koyanagi M"/>
            <person name="Keeley SD"/>
            <person name="Tatsumi K"/>
            <person name="Tanaka K"/>
            <person name="Motone F"/>
            <person name="Kageyama Y"/>
            <person name="Nozu R"/>
            <person name="Adachi N"/>
            <person name="Nishimura O"/>
            <person name="Nakagawa R"/>
            <person name="Tanegashima C"/>
            <person name="Kiyatake I"/>
            <person name="Matsumoto R"/>
            <person name="Murakumo K"/>
            <person name="Nishida K"/>
            <person name="Terakita A"/>
            <person name="Kuratani S"/>
            <person name="Sato K"/>
            <person name="Hyodo S Kuraku.S."/>
        </authorList>
    </citation>
    <scope>NUCLEOTIDE SEQUENCE [LARGE SCALE GENOMIC DNA]</scope>
</reference>
<evidence type="ECO:0000256" key="3">
    <source>
        <dbReference type="ARBA" id="ARBA00022729"/>
    </source>
</evidence>
<feature type="domain" description="Cadherin" evidence="11">
    <location>
        <begin position="197"/>
        <end position="303"/>
    </location>
</feature>
<dbReference type="GO" id="GO:0030154">
    <property type="term" value="P:cell differentiation"/>
    <property type="evidence" value="ECO:0007669"/>
    <property type="project" value="UniProtKB-ARBA"/>
</dbReference>
<evidence type="ECO:0000256" key="9">
    <source>
        <dbReference type="PROSITE-ProRule" id="PRU00043"/>
    </source>
</evidence>
<evidence type="ECO:0000256" key="1">
    <source>
        <dbReference type="ARBA" id="ARBA00004167"/>
    </source>
</evidence>
<dbReference type="EMBL" id="BFAA01003976">
    <property type="protein sequence ID" value="GCB63141.1"/>
    <property type="molecule type" value="Genomic_DNA"/>
</dbReference>
<feature type="domain" description="Cadherin" evidence="11">
    <location>
        <begin position="529"/>
        <end position="638"/>
    </location>
</feature>
<dbReference type="GO" id="GO:0008013">
    <property type="term" value="F:beta-catenin binding"/>
    <property type="evidence" value="ECO:0007669"/>
    <property type="project" value="TreeGrafter"/>
</dbReference>
<dbReference type="InterPro" id="IPR002126">
    <property type="entry name" value="Cadherin-like_dom"/>
</dbReference>
<dbReference type="GO" id="GO:0016477">
    <property type="term" value="P:cell migration"/>
    <property type="evidence" value="ECO:0007669"/>
    <property type="project" value="TreeGrafter"/>
</dbReference>
<evidence type="ECO:0000256" key="8">
    <source>
        <dbReference type="ARBA" id="ARBA00023136"/>
    </source>
</evidence>
<evidence type="ECO:0000313" key="13">
    <source>
        <dbReference type="Proteomes" id="UP000288216"/>
    </source>
</evidence>
<keyword evidence="6" id="KW-0130">Cell adhesion</keyword>
<dbReference type="InterPro" id="IPR015919">
    <property type="entry name" value="Cadherin-like_sf"/>
</dbReference>
<keyword evidence="3" id="KW-0732">Signal</keyword>
<dbReference type="PROSITE" id="PS00232">
    <property type="entry name" value="CADHERIN_1"/>
    <property type="match status" value="5"/>
</dbReference>
<comment type="subcellular location">
    <subcellularLocation>
        <location evidence="1">Membrane</location>
        <topology evidence="1">Single-pass membrane protein</topology>
    </subcellularLocation>
</comment>
<keyword evidence="13" id="KW-1185">Reference proteome</keyword>
<dbReference type="GO" id="GO:0005509">
    <property type="term" value="F:calcium ion binding"/>
    <property type="evidence" value="ECO:0007669"/>
    <property type="project" value="UniProtKB-UniRule"/>
</dbReference>
<dbReference type="Proteomes" id="UP000288216">
    <property type="component" value="Unassembled WGS sequence"/>
</dbReference>
<dbReference type="PROSITE" id="PS50268">
    <property type="entry name" value="CADHERIN_2"/>
    <property type="match status" value="9"/>
</dbReference>
<keyword evidence="5 9" id="KW-0106">Calcium</keyword>
<dbReference type="PRINTS" id="PR00205">
    <property type="entry name" value="CADHERIN"/>
</dbReference>
<dbReference type="GO" id="GO:0045296">
    <property type="term" value="F:cadherin binding"/>
    <property type="evidence" value="ECO:0007669"/>
    <property type="project" value="TreeGrafter"/>
</dbReference>
<evidence type="ECO:0000256" key="6">
    <source>
        <dbReference type="ARBA" id="ARBA00022889"/>
    </source>
</evidence>
<accession>A0A401NQG2</accession>
<dbReference type="FunFam" id="2.60.40.60:FF:000092">
    <property type="entry name" value="Protocadherin 8"/>
    <property type="match status" value="1"/>
</dbReference>
<feature type="domain" description="Cadherin" evidence="11">
    <location>
        <begin position="89"/>
        <end position="196"/>
    </location>
</feature>
<keyword evidence="7 10" id="KW-1133">Transmembrane helix</keyword>